<evidence type="ECO:0000259" key="3">
    <source>
        <dbReference type="Pfam" id="PF23357"/>
    </source>
</evidence>
<gene>
    <name evidence="4" type="ORF">HF203_12905</name>
</gene>
<dbReference type="InterPro" id="IPR029062">
    <property type="entry name" value="Class_I_gatase-like"/>
</dbReference>
<dbReference type="RefSeq" id="WP_168670345.1">
    <property type="nucleotide sequence ID" value="NZ_JAAXKX010000020.1"/>
</dbReference>
<organism evidence="4 5">
    <name type="scientific">Marichromatium bheemlicum</name>
    <dbReference type="NCBI Taxonomy" id="365339"/>
    <lineage>
        <taxon>Bacteria</taxon>
        <taxon>Pseudomonadati</taxon>
        <taxon>Pseudomonadota</taxon>
        <taxon>Gammaproteobacteria</taxon>
        <taxon>Chromatiales</taxon>
        <taxon>Chromatiaceae</taxon>
        <taxon>Marichromatium</taxon>
    </lineage>
</organism>
<sequence>MSSLPRLHALLKRFDRPLADGVFLVLLVALAIATGWLSARHDHYWDWTSGNSNSLSVESRQLLAQLDQPLRITIFAAPEGALGRSIERFLARYVQAHPGLELEFVDPRRFPERARDAQVRVDGQLLIEYHDRRETLARLDEHSLSAAIARLLEDRRPWVAVIEGHGERNIDGDAPGELGRLGHELEAQGFLARPLDLALVSDVPINTHLVVLSQPEIALFPGEVERLIDYLDRGGNLLWLLDPGPLNGLEPLAEQLGLKPLPGVLFDPESLEQGAITPTLAQVHASPTDHPLTTALTQPALFHGARAFAAEHHADWALATPLVSGPRSWNEVGRIEAESYRDEVVGEQAGPLPLLLALTRSDTTGEHEQRVAVIGDGDFMSNAWINRAGNRALAFALIDWLSGARMHPLPPQAPAPAALELDDGRRLLLGAGSLGVIPGLLLGAWLLIQWRRGRRAA</sequence>
<keyword evidence="5" id="KW-1185">Reference proteome</keyword>
<accession>A0ABX1ICP0</accession>
<dbReference type="SUPFAM" id="SSF52317">
    <property type="entry name" value="Class I glutamine amidotransferase-like"/>
    <property type="match status" value="1"/>
</dbReference>
<evidence type="ECO:0000259" key="2">
    <source>
        <dbReference type="Pfam" id="PF09822"/>
    </source>
</evidence>
<dbReference type="EMBL" id="JAAXKX010000020">
    <property type="protein sequence ID" value="NKN34120.1"/>
    <property type="molecule type" value="Genomic_DNA"/>
</dbReference>
<protein>
    <submittedName>
        <fullName evidence="4">ABC transporter</fullName>
    </submittedName>
</protein>
<keyword evidence="1" id="KW-0472">Membrane</keyword>
<dbReference type="InterPro" id="IPR019196">
    <property type="entry name" value="ABC_transp_unknown"/>
</dbReference>
<feature type="transmembrane region" description="Helical" evidence="1">
    <location>
        <begin position="21"/>
        <end position="39"/>
    </location>
</feature>
<feature type="domain" description="ABC-type uncharacterised transport system" evidence="2">
    <location>
        <begin position="156"/>
        <end position="384"/>
    </location>
</feature>
<evidence type="ECO:0000313" key="4">
    <source>
        <dbReference type="EMBL" id="NKN34120.1"/>
    </source>
</evidence>
<proteinExistence type="predicted"/>
<dbReference type="Pfam" id="PF23357">
    <property type="entry name" value="DUF7088"/>
    <property type="match status" value="1"/>
</dbReference>
<feature type="transmembrane region" description="Helical" evidence="1">
    <location>
        <begin position="427"/>
        <end position="448"/>
    </location>
</feature>
<evidence type="ECO:0000256" key="1">
    <source>
        <dbReference type="SAM" id="Phobius"/>
    </source>
</evidence>
<comment type="caution">
    <text evidence="4">The sequence shown here is derived from an EMBL/GenBank/DDBJ whole genome shotgun (WGS) entry which is preliminary data.</text>
</comment>
<name>A0ABX1ICP0_9GAMM</name>
<reference evidence="4 5" key="1">
    <citation type="submission" date="2020-04" db="EMBL/GenBank/DDBJ databases">
        <title>Draft Whole-Genome sequence of Marichromatium bheemlicum DSM 18632, type strain.</title>
        <authorList>
            <person name="Kyndt J.A."/>
            <person name="Meyer T.E."/>
        </authorList>
    </citation>
    <scope>NUCLEOTIDE SEQUENCE [LARGE SCALE GENOMIC DNA]</scope>
    <source>
        <strain evidence="4 5">DSM 18632</strain>
    </source>
</reference>
<dbReference type="InterPro" id="IPR055396">
    <property type="entry name" value="DUF7088"/>
</dbReference>
<evidence type="ECO:0000313" key="5">
    <source>
        <dbReference type="Proteomes" id="UP000740754"/>
    </source>
</evidence>
<keyword evidence="1" id="KW-1133">Transmembrane helix</keyword>
<dbReference type="Proteomes" id="UP000740754">
    <property type="component" value="Unassembled WGS sequence"/>
</dbReference>
<feature type="domain" description="DUF7088" evidence="3">
    <location>
        <begin position="53"/>
        <end position="118"/>
    </location>
</feature>
<keyword evidence="1" id="KW-0812">Transmembrane</keyword>
<dbReference type="Pfam" id="PF09822">
    <property type="entry name" value="ABC_transp_aux"/>
    <property type="match status" value="1"/>
</dbReference>